<evidence type="ECO:0000313" key="3">
    <source>
        <dbReference type="Proteomes" id="UP001301350"/>
    </source>
</evidence>
<comment type="caution">
    <text evidence="2">The sequence shown here is derived from an EMBL/GenBank/DDBJ whole genome shotgun (WGS) entry which is preliminary data.</text>
</comment>
<keyword evidence="1" id="KW-0963">Cytoplasm</keyword>
<dbReference type="InterPro" id="IPR040608">
    <property type="entry name" value="Snf8/Vps36"/>
</dbReference>
<dbReference type="PANTHER" id="PTHR13128">
    <property type="entry name" value="VACUOLAR PROTEIN-SORTING-ASSOCIATED PROTEIN 36"/>
    <property type="match status" value="1"/>
</dbReference>
<dbReference type="InterPro" id="IPR037855">
    <property type="entry name" value="Vps36"/>
</dbReference>
<evidence type="ECO:0000313" key="2">
    <source>
        <dbReference type="EMBL" id="KAK4536856.1"/>
    </source>
</evidence>
<reference evidence="2 3" key="1">
    <citation type="submission" date="2022-07" db="EMBL/GenBank/DDBJ databases">
        <title>Genome-wide signatures of adaptation to extreme environments.</title>
        <authorList>
            <person name="Cho C.H."/>
            <person name="Yoon H.S."/>
        </authorList>
    </citation>
    <scope>NUCLEOTIDE SEQUENCE [LARGE SCALE GENOMIC DNA]</scope>
    <source>
        <strain evidence="2 3">DBV 063 E5</strain>
    </source>
</reference>
<dbReference type="Gene3D" id="6.10.140.260">
    <property type="match status" value="1"/>
</dbReference>
<dbReference type="EMBL" id="JANCYW010000010">
    <property type="protein sequence ID" value="KAK4536856.1"/>
    <property type="molecule type" value="Genomic_DNA"/>
</dbReference>
<gene>
    <name evidence="2" type="ORF">CDCA_CDCA10G2881</name>
</gene>
<comment type="function">
    <text evidence="1">Component of the ESCRT-II complex (endosomal sorting complex required for transport II), which is required for multivesicular body (MVB) formation and sorting of endosomal cargo proteins into MVBs.</text>
</comment>
<sequence>MPAVERVPLTVARRPQLEDGEVLVRSIRACSAVLRGHATPLAEERSDVYVTLTNRRLLVSSEALSDAVGVRLANVADVRAEGETGRSLFRLGLLLRVMVEAQPPARLQIRWRKRKPEAELFARQLRETTTRCHQLLRQEADSLEDRDSRRRQVAPLAGVQAVRAAQTLQLRTRDEALERAFADTDALFCEASELVKMSQRLKEIALARRQAELGADTEAALLFQFRDLMQEFGILSPIQTDSVPSGCTDEFLEQLSRECYEFLEPRLRAHGGALSLLDAFVMYNSSRATSAIVSAWDMLQACKKWESLRLSASIDEIEGGYIIRGQQLDQPSEALIAEVERRGCISEFEAAELWNLPVPLARQQLATAEACGRLCRDDDGTGMIRYFISHFEEFIHQCEAVA</sequence>
<comment type="subcellular location">
    <subcellularLocation>
        <location evidence="1">Cytoplasm</location>
    </subcellularLocation>
    <subcellularLocation>
        <location evidence="1">Endosome</location>
    </subcellularLocation>
</comment>
<accession>A0AAV9IXI1</accession>
<dbReference type="AlphaFoldDB" id="A0AAV9IXI1"/>
<organism evidence="2 3">
    <name type="scientific">Cyanidium caldarium</name>
    <name type="common">Red alga</name>
    <dbReference type="NCBI Taxonomy" id="2771"/>
    <lineage>
        <taxon>Eukaryota</taxon>
        <taxon>Rhodophyta</taxon>
        <taxon>Bangiophyceae</taxon>
        <taxon>Cyanidiales</taxon>
        <taxon>Cyanidiaceae</taxon>
        <taxon>Cyanidium</taxon>
    </lineage>
</organism>
<keyword evidence="1" id="KW-0653">Protein transport</keyword>
<dbReference type="InterPro" id="IPR036388">
    <property type="entry name" value="WH-like_DNA-bd_sf"/>
</dbReference>
<comment type="subunit">
    <text evidence="1">Component of the endosomal sorting complex required for transport II (ESCRT-II).</text>
</comment>
<keyword evidence="1" id="KW-0967">Endosome</keyword>
<evidence type="ECO:0000256" key="1">
    <source>
        <dbReference type="RuleBase" id="RU367095"/>
    </source>
</evidence>
<dbReference type="GO" id="GO:0031902">
    <property type="term" value="C:late endosome membrane"/>
    <property type="evidence" value="ECO:0007669"/>
    <property type="project" value="UniProtKB-UniRule"/>
</dbReference>
<dbReference type="Gene3D" id="1.10.10.10">
    <property type="entry name" value="Winged helix-like DNA-binding domain superfamily/Winged helix DNA-binding domain"/>
    <property type="match status" value="2"/>
</dbReference>
<keyword evidence="1" id="KW-0813">Transport</keyword>
<comment type="similarity">
    <text evidence="1">Belongs to the VPS36 family.</text>
</comment>
<dbReference type="GO" id="GO:0043328">
    <property type="term" value="P:protein transport to vacuole involved in ubiquitin-dependent protein catabolic process via the multivesicular body sorting pathway"/>
    <property type="evidence" value="ECO:0007669"/>
    <property type="project" value="UniProtKB-UniRule"/>
</dbReference>
<dbReference type="GO" id="GO:0032266">
    <property type="term" value="F:phosphatidylinositol-3-phosphate binding"/>
    <property type="evidence" value="ECO:0007669"/>
    <property type="project" value="UniProtKB-UniRule"/>
</dbReference>
<dbReference type="GO" id="GO:0000814">
    <property type="term" value="C:ESCRT II complex"/>
    <property type="evidence" value="ECO:0007669"/>
    <property type="project" value="UniProtKB-UniRule"/>
</dbReference>
<keyword evidence="3" id="KW-1185">Reference proteome</keyword>
<dbReference type="SUPFAM" id="SSF46785">
    <property type="entry name" value="Winged helix' DNA-binding domain"/>
    <property type="match status" value="2"/>
</dbReference>
<proteinExistence type="inferred from homology"/>
<dbReference type="GO" id="GO:0043130">
    <property type="term" value="F:ubiquitin binding"/>
    <property type="evidence" value="ECO:0007669"/>
    <property type="project" value="UniProtKB-UniRule"/>
</dbReference>
<dbReference type="PANTHER" id="PTHR13128:SF12">
    <property type="entry name" value="VACUOLAR PROTEIN-SORTING-ASSOCIATED PROTEIN 36"/>
    <property type="match status" value="1"/>
</dbReference>
<dbReference type="Pfam" id="PF04157">
    <property type="entry name" value="EAP30"/>
    <property type="match status" value="1"/>
</dbReference>
<dbReference type="InterPro" id="IPR036390">
    <property type="entry name" value="WH_DNA-bd_sf"/>
</dbReference>
<protein>
    <recommendedName>
        <fullName evidence="1">Vacuolar protein-sorting-associated protein 36</fullName>
    </recommendedName>
    <alternativeName>
        <fullName evidence="1">ESCRT-II complex subunit VPS36</fullName>
    </alternativeName>
</protein>
<name>A0AAV9IXI1_CYACA</name>
<dbReference type="Proteomes" id="UP001301350">
    <property type="component" value="Unassembled WGS sequence"/>
</dbReference>